<evidence type="ECO:0000259" key="3">
    <source>
        <dbReference type="Pfam" id="PF02397"/>
    </source>
</evidence>
<protein>
    <submittedName>
        <fullName evidence="4">Sugar transferase</fullName>
    </submittedName>
</protein>
<keyword evidence="2" id="KW-0472">Membrane</keyword>
<dbReference type="Pfam" id="PF02397">
    <property type="entry name" value="Bac_transf"/>
    <property type="match status" value="1"/>
</dbReference>
<keyword evidence="2" id="KW-1133">Transmembrane helix</keyword>
<dbReference type="InterPro" id="IPR003362">
    <property type="entry name" value="Bact_transf"/>
</dbReference>
<dbReference type="KEGG" id="srho:HH216_18140"/>
<keyword evidence="5" id="KW-1185">Reference proteome</keyword>
<evidence type="ECO:0000313" key="5">
    <source>
        <dbReference type="Proteomes" id="UP000501128"/>
    </source>
</evidence>
<gene>
    <name evidence="4" type="ORF">HH216_18140</name>
</gene>
<sequence>MNDSSETMYSRNMLSGQAAVNRRFKVRYSSVPRTSTLSWQESEDFLPVTKSDLYSSAGKRLVDILISSLVILFVLSWVIPIISLFILFDSRGPIFFIQPRTGRRGITFPCFKFRTMQHQPAAQRQREFKQTVQNDKRVTRTGRFLRRTNLDELPQFINVLLGDMSIVGPRPHAVQHDAFYWESREYRSRYSIKPGITGLAQIRGSRGETEQDQKMFHRVKYDLFYASRKSLKLDTAIFFWTIGTMVKGDKNAW</sequence>
<evidence type="ECO:0000313" key="4">
    <source>
        <dbReference type="EMBL" id="QJD80117.1"/>
    </source>
</evidence>
<comment type="similarity">
    <text evidence="1">Belongs to the bacterial sugar transferase family.</text>
</comment>
<reference evidence="4 5" key="1">
    <citation type="submission" date="2020-04" db="EMBL/GenBank/DDBJ databases">
        <title>Genome sequencing of novel species.</title>
        <authorList>
            <person name="Heo J."/>
            <person name="Kim S.-J."/>
            <person name="Kim J.-S."/>
            <person name="Hong S.-B."/>
            <person name="Kwon S.-W."/>
        </authorList>
    </citation>
    <scope>NUCLEOTIDE SEQUENCE [LARGE SCALE GENOMIC DNA]</scope>
    <source>
        <strain evidence="4 5">CJU-R4</strain>
    </source>
</reference>
<evidence type="ECO:0000256" key="2">
    <source>
        <dbReference type="SAM" id="Phobius"/>
    </source>
</evidence>
<name>A0A7L5DVW4_9BACT</name>
<dbReference type="PANTHER" id="PTHR30576">
    <property type="entry name" value="COLANIC BIOSYNTHESIS UDP-GLUCOSE LIPID CARRIER TRANSFERASE"/>
    <property type="match status" value="1"/>
</dbReference>
<feature type="domain" description="Bacterial sugar transferase" evidence="3">
    <location>
        <begin position="59"/>
        <end position="246"/>
    </location>
</feature>
<dbReference type="AlphaFoldDB" id="A0A7L5DVW4"/>
<organism evidence="4 5">
    <name type="scientific">Spirosoma rhododendri</name>
    <dbReference type="NCBI Taxonomy" id="2728024"/>
    <lineage>
        <taxon>Bacteria</taxon>
        <taxon>Pseudomonadati</taxon>
        <taxon>Bacteroidota</taxon>
        <taxon>Cytophagia</taxon>
        <taxon>Cytophagales</taxon>
        <taxon>Cytophagaceae</taxon>
        <taxon>Spirosoma</taxon>
    </lineage>
</organism>
<keyword evidence="4" id="KW-0808">Transferase</keyword>
<evidence type="ECO:0000256" key="1">
    <source>
        <dbReference type="ARBA" id="ARBA00006464"/>
    </source>
</evidence>
<feature type="transmembrane region" description="Helical" evidence="2">
    <location>
        <begin position="64"/>
        <end position="88"/>
    </location>
</feature>
<dbReference type="PANTHER" id="PTHR30576:SF0">
    <property type="entry name" value="UNDECAPRENYL-PHOSPHATE N-ACETYLGALACTOSAMINYL 1-PHOSPHATE TRANSFERASE-RELATED"/>
    <property type="match status" value="1"/>
</dbReference>
<keyword evidence="2" id="KW-0812">Transmembrane</keyword>
<dbReference type="Proteomes" id="UP000501128">
    <property type="component" value="Chromosome"/>
</dbReference>
<dbReference type="EMBL" id="CP051677">
    <property type="protein sequence ID" value="QJD80117.1"/>
    <property type="molecule type" value="Genomic_DNA"/>
</dbReference>
<proteinExistence type="inferred from homology"/>
<accession>A0A7L5DVW4</accession>
<dbReference type="GO" id="GO:0016780">
    <property type="term" value="F:phosphotransferase activity, for other substituted phosphate groups"/>
    <property type="evidence" value="ECO:0007669"/>
    <property type="project" value="TreeGrafter"/>
</dbReference>